<evidence type="ECO:0000256" key="4">
    <source>
        <dbReference type="ARBA" id="ARBA00022771"/>
    </source>
</evidence>
<dbReference type="InterPro" id="IPR051644">
    <property type="entry name" value="TRAMP_AT-DNA-binding"/>
</dbReference>
<evidence type="ECO:0000313" key="12">
    <source>
        <dbReference type="EMBL" id="KAK7112228.1"/>
    </source>
</evidence>
<feature type="domain" description="CCHC-type" evidence="11">
    <location>
        <begin position="400"/>
        <end position="415"/>
    </location>
</feature>
<dbReference type="SUPFAM" id="SSF57756">
    <property type="entry name" value="Retrovirus zinc finger-like domains"/>
    <property type="match status" value="2"/>
</dbReference>
<dbReference type="Gene3D" id="4.10.60.10">
    <property type="entry name" value="Zinc finger, CCHC-type"/>
    <property type="match status" value="3"/>
</dbReference>
<dbReference type="GO" id="GO:0071035">
    <property type="term" value="P:nuclear polyadenylation-dependent rRNA catabolic process"/>
    <property type="evidence" value="ECO:0007669"/>
    <property type="project" value="TreeGrafter"/>
</dbReference>
<evidence type="ECO:0000256" key="3">
    <source>
        <dbReference type="ARBA" id="ARBA00022737"/>
    </source>
</evidence>
<feature type="compositionally biased region" description="Basic and acidic residues" evidence="10">
    <location>
        <begin position="783"/>
        <end position="793"/>
    </location>
</feature>
<dbReference type="InterPro" id="IPR036875">
    <property type="entry name" value="Znf_CCHC_sf"/>
</dbReference>
<feature type="compositionally biased region" description="Polar residues" evidence="10">
    <location>
        <begin position="621"/>
        <end position="630"/>
    </location>
</feature>
<comment type="subcellular location">
    <subcellularLocation>
        <location evidence="1">Nucleus</location>
    </subcellularLocation>
</comment>
<name>A0AAN9BVN9_9CAEN</name>
<dbReference type="EMBL" id="JBAMIC010000002">
    <property type="protein sequence ID" value="KAK7112228.1"/>
    <property type="molecule type" value="Genomic_DNA"/>
</dbReference>
<feature type="region of interest" description="Disordered" evidence="10">
    <location>
        <begin position="68"/>
        <end position="93"/>
    </location>
</feature>
<dbReference type="Proteomes" id="UP001374579">
    <property type="component" value="Unassembled WGS sequence"/>
</dbReference>
<dbReference type="SMART" id="SM00343">
    <property type="entry name" value="ZnF_C2HC"/>
    <property type="match status" value="5"/>
</dbReference>
<feature type="compositionally biased region" description="Low complexity" evidence="10">
    <location>
        <begin position="273"/>
        <end position="298"/>
    </location>
</feature>
<feature type="compositionally biased region" description="Basic and acidic residues" evidence="10">
    <location>
        <begin position="727"/>
        <end position="738"/>
    </location>
</feature>
<keyword evidence="6" id="KW-0539">Nucleus</keyword>
<dbReference type="GO" id="GO:0071039">
    <property type="term" value="P:nuclear polyadenylation-dependent CUT catabolic process"/>
    <property type="evidence" value="ECO:0007669"/>
    <property type="project" value="TreeGrafter"/>
</dbReference>
<dbReference type="Pfam" id="PF00098">
    <property type="entry name" value="zf-CCHC"/>
    <property type="match status" value="2"/>
</dbReference>
<evidence type="ECO:0000256" key="5">
    <source>
        <dbReference type="ARBA" id="ARBA00022833"/>
    </source>
</evidence>
<reference evidence="12 13" key="1">
    <citation type="submission" date="2024-02" db="EMBL/GenBank/DDBJ databases">
        <title>Chromosome-scale genome assembly of the rough periwinkle Littorina saxatilis.</title>
        <authorList>
            <person name="De Jode A."/>
            <person name="Faria R."/>
            <person name="Formenti G."/>
            <person name="Sims Y."/>
            <person name="Smith T.P."/>
            <person name="Tracey A."/>
            <person name="Wood J.M.D."/>
            <person name="Zagrodzka Z.B."/>
            <person name="Johannesson K."/>
            <person name="Butlin R.K."/>
            <person name="Leder E.H."/>
        </authorList>
    </citation>
    <scope>NUCLEOTIDE SEQUENCE [LARGE SCALE GENOMIC DNA]</scope>
    <source>
        <strain evidence="12">Snail1</strain>
        <tissue evidence="12">Muscle</tissue>
    </source>
</reference>
<keyword evidence="3" id="KW-0677">Repeat</keyword>
<feature type="compositionally biased region" description="Basic and acidic residues" evidence="10">
    <location>
        <begin position="695"/>
        <end position="720"/>
    </location>
</feature>
<dbReference type="PANTHER" id="PTHR46543">
    <property type="entry name" value="ZINC FINGER CCHC DOMAIN-CONTAINING PROTEIN 7"/>
    <property type="match status" value="1"/>
</dbReference>
<dbReference type="GO" id="GO:0008270">
    <property type="term" value="F:zinc ion binding"/>
    <property type="evidence" value="ECO:0007669"/>
    <property type="project" value="UniProtKB-KW"/>
</dbReference>
<keyword evidence="13" id="KW-1185">Reference proteome</keyword>
<dbReference type="PROSITE" id="PS50158">
    <property type="entry name" value="ZF_CCHC"/>
    <property type="match status" value="2"/>
</dbReference>
<sequence>MERESADNIDDEMDEEEMEAMLYSQVHFAYDQHTDQGMSDIHPAASSYSATGHVFSVVRFSSKEPCSFSHEESRDSPVSVRSHSDGSSPARISVSSENSWCVDTSGINSAAHDSGLVLDFNESKRVTELSHQGKEKSQKIKCQKDQNSSQVHLAEVVVFSESVSSPFKESASEPKFDLEAELGMEETASANAKSKLKSDDEIDTITINPSRKKYLNFGSPSPSSDFIRLGREVPASLKMKPKSSRDYKKPLKRLLSSHSSSTKVPLKEKIVVVESDSSSSGTSTTTTTTTSSSKSSDISSEKSSDLESDSDLEILDSELKILDSELKILDSGRPETKKSSKPQLDLNWNVNSIDRQTIQIVEKSLQGAAANKWEIDDSDLKPSGKGRQVSRYYAKSEIICHNCKKAGHLSKICPEPKKVHNCNLCGLPGHFSSRCANRVCYNCNFPGHMGADCPSPRRNPRDLCARCRVRGHSEEHCPDHWRQYHATVTTSEELVQKKKSVNPRVYCCNCARRGHFAYECTRERMNSFVYPSYPFIVRYSGSILGQKTGKGKAGWSHFSGRHKKFDSDSEPDDRSCAKKMKSTRPDDIHTKQHGRSSKVNKADQTSAGRSESRSDKGLGQSGSTKVQPQFSPDLYPRGSGRSKQKTKVQPHSGRQKSPRSQRNSSESHSLSSFARTFVSGGLESQPKDRSHKKGWKDGRSKKDWKEGKGSYKNDRKEGKEKRKSRSKSRDRIDDRGHSEASPGKSFKKKQAKSPKGKKGKRESTFQDLDLTFYPKDSKKRKIQEKQQVKEKSKGNRQKKHRLETSTSGQEVKFEPLTITTKNGFRTTVTNKNLFRNCPK</sequence>
<feature type="compositionally biased region" description="Basic residues" evidence="10">
    <location>
        <begin position="745"/>
        <end position="760"/>
    </location>
</feature>
<feature type="region of interest" description="Disordered" evidence="10">
    <location>
        <begin position="209"/>
        <end position="260"/>
    </location>
</feature>
<evidence type="ECO:0000256" key="9">
    <source>
        <dbReference type="PROSITE-ProRule" id="PRU00047"/>
    </source>
</evidence>
<dbReference type="AlphaFoldDB" id="A0AAN9BVN9"/>
<evidence type="ECO:0000313" key="13">
    <source>
        <dbReference type="Proteomes" id="UP001374579"/>
    </source>
</evidence>
<gene>
    <name evidence="12" type="ORF">V1264_011710</name>
</gene>
<feature type="region of interest" description="Disordered" evidence="10">
    <location>
        <begin position="273"/>
        <end position="309"/>
    </location>
</feature>
<evidence type="ECO:0000256" key="2">
    <source>
        <dbReference type="ARBA" id="ARBA00022723"/>
    </source>
</evidence>
<evidence type="ECO:0000256" key="6">
    <source>
        <dbReference type="ARBA" id="ARBA00023242"/>
    </source>
</evidence>
<dbReference type="InterPro" id="IPR001878">
    <property type="entry name" value="Znf_CCHC"/>
</dbReference>
<proteinExistence type="predicted"/>
<protein>
    <recommendedName>
        <fullName evidence="7">Zinc finger CCHC domain-containing protein 7</fullName>
    </recommendedName>
    <alternativeName>
        <fullName evidence="8">TRAMP-like complex RNA-binding factor ZCCHC7</fullName>
    </alternativeName>
</protein>
<dbReference type="GO" id="GO:0031499">
    <property type="term" value="C:TRAMP complex"/>
    <property type="evidence" value="ECO:0007669"/>
    <property type="project" value="TreeGrafter"/>
</dbReference>
<accession>A0AAN9BVN9</accession>
<dbReference type="GO" id="GO:0071037">
    <property type="term" value="P:nuclear polyadenylation-dependent snRNA catabolic process"/>
    <property type="evidence" value="ECO:0007669"/>
    <property type="project" value="TreeGrafter"/>
</dbReference>
<evidence type="ECO:0000256" key="8">
    <source>
        <dbReference type="ARBA" id="ARBA00043023"/>
    </source>
</evidence>
<feature type="domain" description="CCHC-type" evidence="11">
    <location>
        <begin position="440"/>
        <end position="455"/>
    </location>
</feature>
<keyword evidence="5" id="KW-0862">Zinc</keyword>
<keyword evidence="2" id="KW-0479">Metal-binding</keyword>
<feature type="region of interest" description="Disordered" evidence="10">
    <location>
        <begin position="550"/>
        <end position="814"/>
    </location>
</feature>
<feature type="compositionally biased region" description="Polar residues" evidence="10">
    <location>
        <begin position="660"/>
        <end position="674"/>
    </location>
</feature>
<evidence type="ECO:0000256" key="1">
    <source>
        <dbReference type="ARBA" id="ARBA00004123"/>
    </source>
</evidence>
<feature type="compositionally biased region" description="Polar residues" evidence="10">
    <location>
        <begin position="599"/>
        <end position="609"/>
    </location>
</feature>
<dbReference type="GO" id="GO:0003723">
    <property type="term" value="F:RNA binding"/>
    <property type="evidence" value="ECO:0007669"/>
    <property type="project" value="TreeGrafter"/>
</dbReference>
<dbReference type="GO" id="GO:0071031">
    <property type="term" value="P:nuclear mRNA surveillance of mRNA 3'-end processing"/>
    <property type="evidence" value="ECO:0007669"/>
    <property type="project" value="TreeGrafter"/>
</dbReference>
<evidence type="ECO:0000259" key="11">
    <source>
        <dbReference type="PROSITE" id="PS50158"/>
    </source>
</evidence>
<organism evidence="12 13">
    <name type="scientific">Littorina saxatilis</name>
    <dbReference type="NCBI Taxonomy" id="31220"/>
    <lineage>
        <taxon>Eukaryota</taxon>
        <taxon>Metazoa</taxon>
        <taxon>Spiralia</taxon>
        <taxon>Lophotrochozoa</taxon>
        <taxon>Mollusca</taxon>
        <taxon>Gastropoda</taxon>
        <taxon>Caenogastropoda</taxon>
        <taxon>Littorinimorpha</taxon>
        <taxon>Littorinoidea</taxon>
        <taxon>Littorinidae</taxon>
        <taxon>Littorina</taxon>
    </lineage>
</organism>
<evidence type="ECO:0000256" key="7">
    <source>
        <dbReference type="ARBA" id="ARBA00041190"/>
    </source>
</evidence>
<dbReference type="PANTHER" id="PTHR46543:SF1">
    <property type="entry name" value="ZINC FINGER CCHC DOMAIN-CONTAINING PROTEIN 7"/>
    <property type="match status" value="1"/>
</dbReference>
<comment type="caution">
    <text evidence="12">The sequence shown here is derived from an EMBL/GenBank/DDBJ whole genome shotgun (WGS) entry which is preliminary data.</text>
</comment>
<dbReference type="GO" id="GO:0071036">
    <property type="term" value="P:nuclear polyadenylation-dependent snoRNA catabolic process"/>
    <property type="evidence" value="ECO:0007669"/>
    <property type="project" value="TreeGrafter"/>
</dbReference>
<keyword evidence="4 9" id="KW-0863">Zinc-finger</keyword>
<feature type="compositionally biased region" description="Basic residues" evidence="10">
    <location>
        <begin position="640"/>
        <end position="659"/>
    </location>
</feature>
<evidence type="ECO:0000256" key="10">
    <source>
        <dbReference type="SAM" id="MobiDB-lite"/>
    </source>
</evidence>
<dbReference type="GO" id="GO:0071038">
    <property type="term" value="P:TRAMP-dependent tRNA surveillance pathway"/>
    <property type="evidence" value="ECO:0007669"/>
    <property type="project" value="TreeGrafter"/>
</dbReference>